<evidence type="ECO:0000256" key="4">
    <source>
        <dbReference type="ARBA" id="ARBA00023136"/>
    </source>
</evidence>
<dbReference type="Pfam" id="PF16746">
    <property type="entry name" value="BAR_3"/>
    <property type="match status" value="1"/>
</dbReference>
<dbReference type="PROSITE" id="PS50003">
    <property type="entry name" value="PH_DOMAIN"/>
    <property type="match status" value="1"/>
</dbReference>
<gene>
    <name evidence="9" type="ORF">SAPINGB_P004788</name>
</gene>
<dbReference type="OrthoDB" id="10070851at2759"/>
<dbReference type="GO" id="GO:0016020">
    <property type="term" value="C:membrane"/>
    <property type="evidence" value="ECO:0007669"/>
    <property type="project" value="UniProtKB-SubCell"/>
</dbReference>
<feature type="coiled-coil region" evidence="5">
    <location>
        <begin position="90"/>
        <end position="117"/>
    </location>
</feature>
<dbReference type="Pfam" id="PF16016">
    <property type="entry name" value="VASt"/>
    <property type="match status" value="1"/>
</dbReference>
<dbReference type="SMART" id="SM00233">
    <property type="entry name" value="PH"/>
    <property type="match status" value="1"/>
</dbReference>
<proteinExistence type="predicted"/>
<dbReference type="InterPro" id="IPR031968">
    <property type="entry name" value="VASt"/>
</dbReference>
<evidence type="ECO:0000256" key="2">
    <source>
        <dbReference type="ARBA" id="ARBA00022692"/>
    </source>
</evidence>
<dbReference type="Gene3D" id="2.30.29.30">
    <property type="entry name" value="Pleckstrin-homology domain (PH domain)/Phosphotyrosine-binding domain (PTB)"/>
    <property type="match status" value="1"/>
</dbReference>
<keyword evidence="5" id="KW-0175">Coiled coil</keyword>
<feature type="region of interest" description="Disordered" evidence="6">
    <location>
        <begin position="821"/>
        <end position="848"/>
    </location>
</feature>
<sequence length="1346" mass="153674">MSSTSDGTSKVHNDSTITETNETTNTEPDSSNADTQAPEQKHQKPDDTWGVNAPCAITAVLFKEAALDSPTFRASMNHLDNQMNDVDRWLDSFTRSLSKLSLEMDSLQENANSLISKFVPNFVTQGIIDHDYTMLAMRRFAEISSYFWTSIIRKVKSRNLKIIEELSQFQKTELKRYKDIRKSFEIAQTKYDYMLSKYMGLSKNKEPSALREDAFQLAEARTSYFKISFQLADILSMVQSKLDSCLVRSLADPWILPPAEFNHSDPVFQKVSVEMTRLKFWAKAVQKDHKPFLKQLSSSGKEIELQAIQKFQPSRDLTEYTPAKSTLSRFVPDSTEGRKIQDEKHGWVFVKSVSKTRVTWVRRWIFVKSSMFGWLNISPSKTFVQESDKVGVLLCHFMPVTSEDRRFCFEIKTKDHTFVVQAESQFELISWLQVYEDSKSVAVNSGRQSKITFAFQRIPPPLSDFASTTSASVDLELHDKALESPTSQPNEFTSRSLFSDDTTNSLREIMNLGESLNRNNENKAKVDFITTGPFGSNLVSSPIINSPMPTSKSLEAILANSLIDTTTLPTAITANYWGSINWIVYQDKKSNASTENAPLQKSETDNTEDKLSDHHLPLEHRKSNVQLFVSRYPDYYPLELRAQDAQLRAIFQSIIADDDYDRVVLVFRCLAKPNHNYEVTSRVFVTPTHMCLYSHSSGFTITAICKLTDIISVESRQALNGDTIYFIGKRGTTSCHVFLDSGRLLQKRLLFLIDNANSKNRLGLQDIINKLNFIGTEKHEDQLDQLLLIDKTSSTTMEEIQYAQEAGQRYETHLRQYYDREDTKPPLKSNSSSLEPQSSDASLRRPSKNTNYLVMSDSEYKDNIYSELTQSMSQLSGESDFDIPAKALFHVMFGENSDVFLYNYSGLINRDNFEVTPWKLVGSSRMEREIYHHIASTNSFSGEIQDRVMNIQRVERMNDRCYIVYERRAIWTLPQASFYTTKRYVILKTSKNSCKLSIWSSVEWLRSSIIKNMTEPYLLSKLKAEAKIIIHRALKARQQLGSRGSTVTAIRMFGKLGASFDDKSFDPKPFVRSTTVITENSTNNQIVLSQKSAIVSLLEIGASLIISILGDALLVSQRAFKALWQGILQVNKRILGHDLIRNGTSFSSLPHHSGEWQGTFISKDYPKIWTSDDENDPMRTSLCYNRFRTLALETPNFDENFVEKNPHLLDEFPNALGSSSELVATVRNRIHGFRSKLGIARNQLIIELRTLNRIEKELVMAEWQTWLFDEVSMCSRFWELLAVSKKGYLENEENEVSGDIKKKNHKHFSSLDEKPVNVRKALAHYCASCTAENRALKNLNVFESGV</sequence>
<evidence type="ECO:0000256" key="3">
    <source>
        <dbReference type="ARBA" id="ARBA00022989"/>
    </source>
</evidence>
<dbReference type="InterPro" id="IPR027267">
    <property type="entry name" value="AH/BAR_dom_sf"/>
</dbReference>
<keyword evidence="10" id="KW-1185">Reference proteome</keyword>
<dbReference type="RefSeq" id="XP_031855394.1">
    <property type="nucleotide sequence ID" value="XM_031999503.1"/>
</dbReference>
<keyword evidence="3" id="KW-1133">Transmembrane helix</keyword>
<dbReference type="InterPro" id="IPR011993">
    <property type="entry name" value="PH-like_dom_sf"/>
</dbReference>
<evidence type="ECO:0000259" key="8">
    <source>
        <dbReference type="PROSITE" id="PS51778"/>
    </source>
</evidence>
<feature type="domain" description="VASt" evidence="8">
    <location>
        <begin position="871"/>
        <end position="1041"/>
    </location>
</feature>
<accession>A0A5E8BX45</accession>
<evidence type="ECO:0000259" key="7">
    <source>
        <dbReference type="PROSITE" id="PS50003"/>
    </source>
</evidence>
<dbReference type="PANTHER" id="PTHR14248">
    <property type="entry name" value="CYCLIN Y, ISOFORM A"/>
    <property type="match status" value="1"/>
</dbReference>
<dbReference type="SUPFAM" id="SSF103657">
    <property type="entry name" value="BAR/IMD domain-like"/>
    <property type="match status" value="1"/>
</dbReference>
<dbReference type="InterPro" id="IPR001849">
    <property type="entry name" value="PH_domain"/>
</dbReference>
<dbReference type="Proteomes" id="UP000398389">
    <property type="component" value="Unassembled WGS sequence"/>
</dbReference>
<dbReference type="GeneID" id="43583603"/>
<dbReference type="CDD" id="cd13280">
    <property type="entry name" value="PH_SIP3"/>
    <property type="match status" value="1"/>
</dbReference>
<dbReference type="InterPro" id="IPR004148">
    <property type="entry name" value="BAR_dom"/>
</dbReference>
<feature type="compositionally biased region" description="Polar residues" evidence="6">
    <location>
        <begin position="828"/>
        <end position="841"/>
    </location>
</feature>
<evidence type="ECO:0000313" key="9">
    <source>
        <dbReference type="EMBL" id="VVT56077.1"/>
    </source>
</evidence>
<name>A0A5E8BX45_9ASCO</name>
<dbReference type="InterPro" id="IPR042067">
    <property type="entry name" value="Sip3_PH"/>
</dbReference>
<evidence type="ECO:0000313" key="10">
    <source>
        <dbReference type="Proteomes" id="UP000398389"/>
    </source>
</evidence>
<protein>
    <submittedName>
        <fullName evidence="9">Uncharacterized protein</fullName>
    </submittedName>
</protein>
<dbReference type="GO" id="GO:0005737">
    <property type="term" value="C:cytoplasm"/>
    <property type="evidence" value="ECO:0007669"/>
    <property type="project" value="InterPro"/>
</dbReference>
<reference evidence="9 10" key="1">
    <citation type="submission" date="2019-09" db="EMBL/GenBank/DDBJ databases">
        <authorList>
            <person name="Brejova B."/>
        </authorList>
    </citation>
    <scope>NUCLEOTIDE SEQUENCE [LARGE SCALE GENOMIC DNA]</scope>
</reference>
<evidence type="ECO:0000256" key="6">
    <source>
        <dbReference type="SAM" id="MobiDB-lite"/>
    </source>
</evidence>
<dbReference type="EMBL" id="CABVLU010000004">
    <property type="protein sequence ID" value="VVT56077.1"/>
    <property type="molecule type" value="Genomic_DNA"/>
</dbReference>
<dbReference type="SUPFAM" id="SSF50729">
    <property type="entry name" value="PH domain-like"/>
    <property type="match status" value="1"/>
</dbReference>
<dbReference type="PROSITE" id="PS51778">
    <property type="entry name" value="VAST"/>
    <property type="match status" value="1"/>
</dbReference>
<feature type="domain" description="PH" evidence="7">
    <location>
        <begin position="341"/>
        <end position="440"/>
    </location>
</feature>
<feature type="compositionally biased region" description="Polar residues" evidence="6">
    <location>
        <begin position="28"/>
        <end position="38"/>
    </location>
</feature>
<feature type="region of interest" description="Disordered" evidence="6">
    <location>
        <begin position="1"/>
        <end position="49"/>
    </location>
</feature>
<comment type="subcellular location">
    <subcellularLocation>
        <location evidence="1">Membrane</location>
    </subcellularLocation>
</comment>
<keyword evidence="4" id="KW-0472">Membrane</keyword>
<keyword evidence="2" id="KW-0812">Transmembrane</keyword>
<feature type="compositionally biased region" description="Low complexity" evidence="6">
    <location>
        <begin position="16"/>
        <end position="27"/>
    </location>
</feature>
<feature type="compositionally biased region" description="Polar residues" evidence="6">
    <location>
        <begin position="1"/>
        <end position="10"/>
    </location>
</feature>
<dbReference type="Gene3D" id="1.20.1270.60">
    <property type="entry name" value="Arfaptin homology (AH) domain/BAR domain"/>
    <property type="match status" value="1"/>
</dbReference>
<evidence type="ECO:0000256" key="1">
    <source>
        <dbReference type="ARBA" id="ARBA00004370"/>
    </source>
</evidence>
<organism evidence="9 10">
    <name type="scientific">Magnusiomyces paraingens</name>
    <dbReference type="NCBI Taxonomy" id="2606893"/>
    <lineage>
        <taxon>Eukaryota</taxon>
        <taxon>Fungi</taxon>
        <taxon>Dikarya</taxon>
        <taxon>Ascomycota</taxon>
        <taxon>Saccharomycotina</taxon>
        <taxon>Dipodascomycetes</taxon>
        <taxon>Dipodascales</taxon>
        <taxon>Dipodascaceae</taxon>
        <taxon>Magnusiomyces</taxon>
    </lineage>
</organism>
<dbReference type="Pfam" id="PF00169">
    <property type="entry name" value="PH"/>
    <property type="match status" value="1"/>
</dbReference>
<evidence type="ECO:0000256" key="5">
    <source>
        <dbReference type="SAM" id="Coils"/>
    </source>
</evidence>